<accession>A0A2I0QR73</accession>
<dbReference type="EMBL" id="PJNH01000004">
    <property type="protein sequence ID" value="PKR76845.1"/>
    <property type="molecule type" value="Genomic_DNA"/>
</dbReference>
<dbReference type="AlphaFoldDB" id="A0A2I0QR73"/>
<sequence>MIGLALPNFKIQNGVTSNLLINIGISDFHQSLEYVKKLPYGRNTIRSDFRLVIEEMKGTCSTKHALLAEVCKESGMDSIKLMTGIYEMDEENTPGVGEVLRKYKLDYIPEAHCYLKYNGKRYDFTMPVSSGEKNMRIVSECEIGPAQIGEYKINYHRSYIANWVHDQQLTSRFDLNRLWAIREECIKNLSK</sequence>
<proteinExistence type="predicted"/>
<gene>
    <name evidence="1" type="ORF">CEY16_13605</name>
</gene>
<organism evidence="1 2">
    <name type="scientific">Halalkalibacillus sediminis</name>
    <dbReference type="NCBI Taxonomy" id="2018042"/>
    <lineage>
        <taxon>Bacteria</taxon>
        <taxon>Bacillati</taxon>
        <taxon>Bacillota</taxon>
        <taxon>Bacilli</taxon>
        <taxon>Bacillales</taxon>
        <taxon>Bacillaceae</taxon>
        <taxon>Halalkalibacillus</taxon>
    </lineage>
</organism>
<dbReference type="RefSeq" id="WP_101332595.1">
    <property type="nucleotide sequence ID" value="NZ_PJNH01000004.1"/>
</dbReference>
<evidence type="ECO:0000313" key="1">
    <source>
        <dbReference type="EMBL" id="PKR76845.1"/>
    </source>
</evidence>
<protein>
    <submittedName>
        <fullName evidence="1">Uncharacterized protein</fullName>
    </submittedName>
</protein>
<keyword evidence="2" id="KW-1185">Reference proteome</keyword>
<dbReference type="OrthoDB" id="5649947at2"/>
<comment type="caution">
    <text evidence="1">The sequence shown here is derived from an EMBL/GenBank/DDBJ whole genome shotgun (WGS) entry which is preliminary data.</text>
</comment>
<dbReference type="Proteomes" id="UP000243524">
    <property type="component" value="Unassembled WGS sequence"/>
</dbReference>
<reference evidence="1 2" key="1">
    <citation type="submission" date="2017-06" db="EMBL/GenBank/DDBJ databases">
        <title>the draft geome sequence of Illustriluteabacillus marina B3227.</title>
        <authorList>
            <person name="He R.-H."/>
            <person name="Du Z.-J."/>
        </authorList>
    </citation>
    <scope>NUCLEOTIDE SEQUENCE [LARGE SCALE GENOMIC DNA]</scope>
    <source>
        <strain evidence="1 2">B3227</strain>
    </source>
</reference>
<evidence type="ECO:0000313" key="2">
    <source>
        <dbReference type="Proteomes" id="UP000243524"/>
    </source>
</evidence>
<name>A0A2I0QR73_9BACI</name>